<comment type="caution">
    <text evidence="1">The sequence shown here is derived from an EMBL/GenBank/DDBJ whole genome shotgun (WGS) entry which is preliminary data.</text>
</comment>
<protein>
    <submittedName>
        <fullName evidence="1">Uncharacterized protein</fullName>
    </submittedName>
</protein>
<name>A0ACC1HM02_9FUNG</name>
<evidence type="ECO:0000313" key="2">
    <source>
        <dbReference type="Proteomes" id="UP001145114"/>
    </source>
</evidence>
<dbReference type="Proteomes" id="UP001145114">
    <property type="component" value="Unassembled WGS sequence"/>
</dbReference>
<sequence>IAIDSGSQKPTVTSKGTKSVKSGHCVLKIESDLDHELEAEKARLAQEICECVKEEYLESILELMSGIDEYYKFIREHEAEVEELMKFLPKEPADRNEEQQRAAFMPLLGRIINVANEIWRPKDPAPKSPRQYYLYDTHRTPPVDTKLMPGAL</sequence>
<accession>A0ACC1HM02</accession>
<dbReference type="EMBL" id="JAMZIH010004597">
    <property type="protein sequence ID" value="KAJ1676208.1"/>
    <property type="molecule type" value="Genomic_DNA"/>
</dbReference>
<proteinExistence type="predicted"/>
<keyword evidence="2" id="KW-1185">Reference proteome</keyword>
<evidence type="ECO:0000313" key="1">
    <source>
        <dbReference type="EMBL" id="KAJ1676208.1"/>
    </source>
</evidence>
<feature type="non-terminal residue" evidence="1">
    <location>
        <position position="1"/>
    </location>
</feature>
<feature type="non-terminal residue" evidence="1">
    <location>
        <position position="152"/>
    </location>
</feature>
<organism evidence="1 2">
    <name type="scientific">Spiromyces aspiralis</name>
    <dbReference type="NCBI Taxonomy" id="68401"/>
    <lineage>
        <taxon>Eukaryota</taxon>
        <taxon>Fungi</taxon>
        <taxon>Fungi incertae sedis</taxon>
        <taxon>Zoopagomycota</taxon>
        <taxon>Kickxellomycotina</taxon>
        <taxon>Kickxellomycetes</taxon>
        <taxon>Kickxellales</taxon>
        <taxon>Kickxellaceae</taxon>
        <taxon>Spiromyces</taxon>
    </lineage>
</organism>
<reference evidence="1" key="1">
    <citation type="submission" date="2022-06" db="EMBL/GenBank/DDBJ databases">
        <title>Phylogenomic reconstructions and comparative analyses of Kickxellomycotina fungi.</title>
        <authorList>
            <person name="Reynolds N.K."/>
            <person name="Stajich J.E."/>
            <person name="Barry K."/>
            <person name="Grigoriev I.V."/>
            <person name="Crous P."/>
            <person name="Smith M.E."/>
        </authorList>
    </citation>
    <scope>NUCLEOTIDE SEQUENCE</scope>
    <source>
        <strain evidence="1">RSA 2271</strain>
    </source>
</reference>
<gene>
    <name evidence="1" type="ORF">EV182_008647</name>
</gene>